<evidence type="ECO:0000256" key="1">
    <source>
        <dbReference type="ARBA" id="ARBA00009437"/>
    </source>
</evidence>
<dbReference type="Proteomes" id="UP000566995">
    <property type="component" value="Unassembled WGS sequence"/>
</dbReference>
<dbReference type="Pfam" id="PF00126">
    <property type="entry name" value="HTH_1"/>
    <property type="match status" value="1"/>
</dbReference>
<keyword evidence="4" id="KW-0804">Transcription</keyword>
<dbReference type="Pfam" id="PF03466">
    <property type="entry name" value="LysR_substrate"/>
    <property type="match status" value="1"/>
</dbReference>
<dbReference type="AlphaFoldDB" id="A0A7W7KKT6"/>
<dbReference type="Gene3D" id="3.40.190.290">
    <property type="match status" value="1"/>
</dbReference>
<dbReference type="EMBL" id="JACHLI010000010">
    <property type="protein sequence ID" value="MBB4864178.1"/>
    <property type="molecule type" value="Genomic_DNA"/>
</dbReference>
<keyword evidence="2" id="KW-0805">Transcription regulation</keyword>
<evidence type="ECO:0000256" key="4">
    <source>
        <dbReference type="ARBA" id="ARBA00023163"/>
    </source>
</evidence>
<dbReference type="PANTHER" id="PTHR30537">
    <property type="entry name" value="HTH-TYPE TRANSCRIPTIONAL REGULATOR"/>
    <property type="match status" value="1"/>
</dbReference>
<gene>
    <name evidence="6" type="ORF">HNP46_003042</name>
</gene>
<keyword evidence="3 6" id="KW-0238">DNA-binding</keyword>
<dbReference type="InterPro" id="IPR000847">
    <property type="entry name" value="LysR_HTH_N"/>
</dbReference>
<dbReference type="InterPro" id="IPR005119">
    <property type="entry name" value="LysR_subst-bd"/>
</dbReference>
<name>A0A7W7KKT6_PSENT</name>
<feature type="domain" description="HTH lysR-type" evidence="5">
    <location>
        <begin position="1"/>
        <end position="59"/>
    </location>
</feature>
<comment type="caution">
    <text evidence="6">The sequence shown here is derived from an EMBL/GenBank/DDBJ whole genome shotgun (WGS) entry which is preliminary data.</text>
</comment>
<organism evidence="6 7">
    <name type="scientific">Pseudomonas nitroreducens</name>
    <dbReference type="NCBI Taxonomy" id="46680"/>
    <lineage>
        <taxon>Bacteria</taxon>
        <taxon>Pseudomonadati</taxon>
        <taxon>Pseudomonadota</taxon>
        <taxon>Gammaproteobacteria</taxon>
        <taxon>Pseudomonadales</taxon>
        <taxon>Pseudomonadaceae</taxon>
        <taxon>Pseudomonas</taxon>
    </lineage>
</organism>
<comment type="similarity">
    <text evidence="1">Belongs to the LysR transcriptional regulatory family.</text>
</comment>
<evidence type="ECO:0000313" key="7">
    <source>
        <dbReference type="Proteomes" id="UP000566995"/>
    </source>
</evidence>
<evidence type="ECO:0000256" key="3">
    <source>
        <dbReference type="ARBA" id="ARBA00023125"/>
    </source>
</evidence>
<dbReference type="PROSITE" id="PS50931">
    <property type="entry name" value="HTH_LYSR"/>
    <property type="match status" value="1"/>
</dbReference>
<protein>
    <submittedName>
        <fullName evidence="6">DNA-binding transcriptional LysR family regulator</fullName>
    </submittedName>
</protein>
<proteinExistence type="inferred from homology"/>
<dbReference type="SUPFAM" id="SSF46785">
    <property type="entry name" value="Winged helix' DNA-binding domain"/>
    <property type="match status" value="1"/>
</dbReference>
<dbReference type="GO" id="GO:0043565">
    <property type="term" value="F:sequence-specific DNA binding"/>
    <property type="evidence" value="ECO:0007669"/>
    <property type="project" value="TreeGrafter"/>
</dbReference>
<dbReference type="InterPro" id="IPR058163">
    <property type="entry name" value="LysR-type_TF_proteobact-type"/>
</dbReference>
<evidence type="ECO:0000259" key="5">
    <source>
        <dbReference type="PROSITE" id="PS50931"/>
    </source>
</evidence>
<evidence type="ECO:0000313" key="6">
    <source>
        <dbReference type="EMBL" id="MBB4864178.1"/>
    </source>
</evidence>
<dbReference type="SUPFAM" id="SSF53850">
    <property type="entry name" value="Periplasmic binding protein-like II"/>
    <property type="match status" value="1"/>
</dbReference>
<dbReference type="PANTHER" id="PTHR30537:SF5">
    <property type="entry name" value="HTH-TYPE TRANSCRIPTIONAL ACTIVATOR TTDR-RELATED"/>
    <property type="match status" value="1"/>
</dbReference>
<sequence length="300" mass="32005">MSRYRQMQVFDAVVQGGSLAAGARQLGLSTATVMRSVAALEARLHCQLLRRGPRGIELSTRGEAFAASCRNILRAVDAAQGSAEDLHAHPAGLLQVSLPLSLADLVFAPIALDYLAAFPDVSLLGRTREDLPRLLEDGIDIALVIGTLPDSSGFALPVGTVRPVVCAAPQYLARQGTPQAPEELKMHSIIVAGSLGALSEWRFRQQDAARAVRLAPRLACSTANAAIGAALQGLGLTRCLSHEVHRELSAGQLQVVLDDYAAPGVPVHLIYREGRRASARVRSFLDFVVPRLRAHPALRG</sequence>
<accession>A0A7W7KKT6</accession>
<reference evidence="6 7" key="1">
    <citation type="submission" date="2020-08" db="EMBL/GenBank/DDBJ databases">
        <title>Functional genomics of gut bacteria from endangered species of beetles.</title>
        <authorList>
            <person name="Carlos-Shanley C."/>
        </authorList>
    </citation>
    <scope>NUCLEOTIDE SEQUENCE [LARGE SCALE GENOMIC DNA]</scope>
    <source>
        <strain evidence="6 7">S00179</strain>
    </source>
</reference>
<dbReference type="RefSeq" id="WP_184590233.1">
    <property type="nucleotide sequence ID" value="NZ_JACHLI010000010.1"/>
</dbReference>
<dbReference type="InterPro" id="IPR036390">
    <property type="entry name" value="WH_DNA-bd_sf"/>
</dbReference>
<dbReference type="InterPro" id="IPR036388">
    <property type="entry name" value="WH-like_DNA-bd_sf"/>
</dbReference>
<dbReference type="GO" id="GO:0003700">
    <property type="term" value="F:DNA-binding transcription factor activity"/>
    <property type="evidence" value="ECO:0007669"/>
    <property type="project" value="InterPro"/>
</dbReference>
<dbReference type="Gene3D" id="1.10.10.10">
    <property type="entry name" value="Winged helix-like DNA-binding domain superfamily/Winged helix DNA-binding domain"/>
    <property type="match status" value="1"/>
</dbReference>
<evidence type="ECO:0000256" key="2">
    <source>
        <dbReference type="ARBA" id="ARBA00023015"/>
    </source>
</evidence>
<dbReference type="GO" id="GO:0006351">
    <property type="term" value="P:DNA-templated transcription"/>
    <property type="evidence" value="ECO:0007669"/>
    <property type="project" value="TreeGrafter"/>
</dbReference>